<dbReference type="NCBIfam" id="TIGR01845">
    <property type="entry name" value="outer_NodT"/>
    <property type="match status" value="1"/>
</dbReference>
<evidence type="ECO:0000256" key="2">
    <source>
        <dbReference type="RuleBase" id="RU362097"/>
    </source>
</evidence>
<dbReference type="Gene3D" id="1.20.1600.10">
    <property type="entry name" value="Outer membrane efflux proteins (OEP)"/>
    <property type="match status" value="1"/>
</dbReference>
<dbReference type="Proteomes" id="UP000515312">
    <property type="component" value="Chromosome"/>
</dbReference>
<keyword evidence="2" id="KW-0812">Transmembrane</keyword>
<dbReference type="InterPro" id="IPR003423">
    <property type="entry name" value="OMP_efflux"/>
</dbReference>
<keyword evidence="3" id="KW-0175">Coiled coil</keyword>
<keyword evidence="2" id="KW-1134">Transmembrane beta strand</keyword>
<evidence type="ECO:0000256" key="3">
    <source>
        <dbReference type="SAM" id="Coils"/>
    </source>
</evidence>
<comment type="subcellular location">
    <subcellularLocation>
        <location evidence="2">Cell membrane</location>
        <topology evidence="2">Lipid-anchor</topology>
    </subcellularLocation>
</comment>
<dbReference type="PROSITE" id="PS51257">
    <property type="entry name" value="PROKAR_LIPOPROTEIN"/>
    <property type="match status" value="1"/>
</dbReference>
<evidence type="ECO:0000313" key="4">
    <source>
        <dbReference type="EMBL" id="QNI34209.1"/>
    </source>
</evidence>
<keyword evidence="2" id="KW-0472">Membrane</keyword>
<name>A0A7G8BNT9_9BACT</name>
<dbReference type="PANTHER" id="PTHR30203">
    <property type="entry name" value="OUTER MEMBRANE CATION EFFLUX PROTEIN"/>
    <property type="match status" value="1"/>
</dbReference>
<evidence type="ECO:0000256" key="1">
    <source>
        <dbReference type="ARBA" id="ARBA00007613"/>
    </source>
</evidence>
<keyword evidence="2" id="KW-0564">Palmitate</keyword>
<dbReference type="Pfam" id="PF02321">
    <property type="entry name" value="OEP"/>
    <property type="match status" value="2"/>
</dbReference>
<keyword evidence="2" id="KW-0449">Lipoprotein</keyword>
<dbReference type="GO" id="GO:0005886">
    <property type="term" value="C:plasma membrane"/>
    <property type="evidence" value="ECO:0007669"/>
    <property type="project" value="UniProtKB-SubCell"/>
</dbReference>
<protein>
    <submittedName>
        <fullName evidence="4">Efflux transporter outer membrane subunit</fullName>
    </submittedName>
</protein>
<sequence length="480" mass="52931">MRNGSKNSLGAKATLFVTLSALMLSGCTVGPNYHRPSVQTPTSFRAPDESQQAQAQAAPFADLPWWQVFNDPQLQDLIRTALKQNYDLQLAVERVNAARAQVGITRSNEFPQVSVDPSFSGGKTDQNIKSNIFSLSADAIFQVDFFGRYRRATEAARAQMLATQDAQQTVTLTLVSDVASDYFLLRDLDLQLQIAKETVRTQEDSVRLTELRLQHGVGTKLDVLQARQVLDTANAQIPDLERQIGQTEDAINILLGKYPDNVPRGMPLGIETPSGWTWSENLPPQLPSGLPSSLLERRPDIREAEQNLVAANANIGVAKAMFFPQISLLGSGGAAFGHSQFNGSNIPAPPGVGSYAATLSQPLFTGGYLRNNLRYAKSEDRQALISYQQTIQRAFGDVSDALIGYDKYHAVRERQEQTVKDLRESVDVSLMRYRGGTTNYIDVLDSQRSLFDAELTLAQARNNEYQSLVQLYKALGGGWK</sequence>
<feature type="coiled-coil region" evidence="3">
    <location>
        <begin position="185"/>
        <end position="250"/>
    </location>
</feature>
<dbReference type="EMBL" id="CP060394">
    <property type="protein sequence ID" value="QNI34209.1"/>
    <property type="molecule type" value="Genomic_DNA"/>
</dbReference>
<dbReference type="RefSeq" id="WP_186746198.1">
    <property type="nucleotide sequence ID" value="NZ_CP060394.1"/>
</dbReference>
<dbReference type="KEGG" id="adin:H7849_10100"/>
<gene>
    <name evidence="4" type="ORF">H7849_10100</name>
</gene>
<comment type="similarity">
    <text evidence="1 2">Belongs to the outer membrane factor (OMF) (TC 1.B.17) family.</text>
</comment>
<dbReference type="InterPro" id="IPR010131">
    <property type="entry name" value="MdtP/NodT-like"/>
</dbReference>
<dbReference type="GO" id="GO:0015562">
    <property type="term" value="F:efflux transmembrane transporter activity"/>
    <property type="evidence" value="ECO:0007669"/>
    <property type="project" value="InterPro"/>
</dbReference>
<dbReference type="AlphaFoldDB" id="A0A7G8BNT9"/>
<accession>A0A7G8BNT9</accession>
<evidence type="ECO:0000313" key="5">
    <source>
        <dbReference type="Proteomes" id="UP000515312"/>
    </source>
</evidence>
<reference evidence="4 5" key="1">
    <citation type="submission" date="2020-08" db="EMBL/GenBank/DDBJ databases">
        <title>Edaphobacter telluris sp. nov. and Acidobacterium dinghuensis sp. nov., two acidobacteria isolated from forest soil.</title>
        <authorList>
            <person name="Fu J."/>
            <person name="Qiu L."/>
        </authorList>
    </citation>
    <scope>NUCLEOTIDE SEQUENCE [LARGE SCALE GENOMIC DNA]</scope>
    <source>
        <strain evidence="4">4Y35</strain>
    </source>
</reference>
<keyword evidence="5" id="KW-1185">Reference proteome</keyword>
<dbReference type="Gene3D" id="2.20.200.10">
    <property type="entry name" value="Outer membrane efflux proteins (OEP)"/>
    <property type="match status" value="1"/>
</dbReference>
<dbReference type="SUPFAM" id="SSF56954">
    <property type="entry name" value="Outer membrane efflux proteins (OEP)"/>
    <property type="match status" value="1"/>
</dbReference>
<organism evidence="4 5">
    <name type="scientific">Alloacidobacterium dinghuense</name>
    <dbReference type="NCBI Taxonomy" id="2763107"/>
    <lineage>
        <taxon>Bacteria</taxon>
        <taxon>Pseudomonadati</taxon>
        <taxon>Acidobacteriota</taxon>
        <taxon>Terriglobia</taxon>
        <taxon>Terriglobales</taxon>
        <taxon>Acidobacteriaceae</taxon>
        <taxon>Alloacidobacterium</taxon>
    </lineage>
</organism>
<proteinExistence type="inferred from homology"/>